<protein>
    <submittedName>
        <fullName evidence="1">Uncharacterized protein</fullName>
    </submittedName>
</protein>
<comment type="caution">
    <text evidence="1">The sequence shown here is derived from an EMBL/GenBank/DDBJ whole genome shotgun (WGS) entry which is preliminary data.</text>
</comment>
<evidence type="ECO:0000313" key="2">
    <source>
        <dbReference type="Proteomes" id="UP001283361"/>
    </source>
</evidence>
<sequence length="185" mass="20651">MILIREDRTSFCIDIATVVPCHINESGQLLLWCGIGQAANLLLALCLNLGDPHGQDARATEYSSRSSSDNHSHVSHIQGPGCGYSHCLWLARHTVHCRPEHVGHVVTLTQGCGGEGRSEWLGGQGVHPPSQPPINLLKQPINPRLVEPFLRWFQTTGRSESPGQILWRVHFPRKVERFMIESSRR</sequence>
<name>A0AAE1B1W9_9GAST</name>
<gene>
    <name evidence="1" type="ORF">RRG08_055078</name>
</gene>
<reference evidence="1" key="1">
    <citation type="journal article" date="2023" name="G3 (Bethesda)">
        <title>A reference genome for the long-term kleptoplast-retaining sea slug Elysia crispata morphotype clarki.</title>
        <authorList>
            <person name="Eastman K.E."/>
            <person name="Pendleton A.L."/>
            <person name="Shaikh M.A."/>
            <person name="Suttiyut T."/>
            <person name="Ogas R."/>
            <person name="Tomko P."/>
            <person name="Gavelis G."/>
            <person name="Widhalm J.R."/>
            <person name="Wisecaver J.H."/>
        </authorList>
    </citation>
    <scope>NUCLEOTIDE SEQUENCE</scope>
    <source>
        <strain evidence="1">ECLA1</strain>
    </source>
</reference>
<organism evidence="1 2">
    <name type="scientific">Elysia crispata</name>
    <name type="common">lettuce slug</name>
    <dbReference type="NCBI Taxonomy" id="231223"/>
    <lineage>
        <taxon>Eukaryota</taxon>
        <taxon>Metazoa</taxon>
        <taxon>Spiralia</taxon>
        <taxon>Lophotrochozoa</taxon>
        <taxon>Mollusca</taxon>
        <taxon>Gastropoda</taxon>
        <taxon>Heterobranchia</taxon>
        <taxon>Euthyneura</taxon>
        <taxon>Panpulmonata</taxon>
        <taxon>Sacoglossa</taxon>
        <taxon>Placobranchoidea</taxon>
        <taxon>Plakobranchidae</taxon>
        <taxon>Elysia</taxon>
    </lineage>
</organism>
<dbReference type="Proteomes" id="UP001283361">
    <property type="component" value="Unassembled WGS sequence"/>
</dbReference>
<evidence type="ECO:0000313" key="1">
    <source>
        <dbReference type="EMBL" id="KAK3797022.1"/>
    </source>
</evidence>
<dbReference type="EMBL" id="JAWDGP010000819">
    <property type="protein sequence ID" value="KAK3797022.1"/>
    <property type="molecule type" value="Genomic_DNA"/>
</dbReference>
<keyword evidence="2" id="KW-1185">Reference proteome</keyword>
<accession>A0AAE1B1W9</accession>
<dbReference type="AlphaFoldDB" id="A0AAE1B1W9"/>
<proteinExistence type="predicted"/>